<protein>
    <submittedName>
        <fullName evidence="1">Uncharacterized protein</fullName>
    </submittedName>
</protein>
<dbReference type="AlphaFoldDB" id="A0A369K9N7"/>
<evidence type="ECO:0000313" key="1">
    <source>
        <dbReference type="EMBL" id="RDB30628.1"/>
    </source>
</evidence>
<reference evidence="1" key="1">
    <citation type="submission" date="2018-04" db="EMBL/GenBank/DDBJ databases">
        <title>Whole genome sequencing of Hypsizygus marmoreus.</title>
        <authorList>
            <person name="Choi I.-G."/>
            <person name="Min B."/>
            <person name="Kim J.-G."/>
            <person name="Kim S."/>
            <person name="Oh Y.-L."/>
            <person name="Kong W.-S."/>
            <person name="Park H."/>
            <person name="Jeong J."/>
            <person name="Song E.-S."/>
        </authorList>
    </citation>
    <scope>NUCLEOTIDE SEQUENCE [LARGE SCALE GENOMIC DNA]</scope>
    <source>
        <strain evidence="1">51987-8</strain>
    </source>
</reference>
<comment type="caution">
    <text evidence="1">The sequence shown here is derived from an EMBL/GenBank/DDBJ whole genome shotgun (WGS) entry which is preliminary data.</text>
</comment>
<keyword evidence="2" id="KW-1185">Reference proteome</keyword>
<accession>A0A369K9N7</accession>
<name>A0A369K9N7_HYPMA</name>
<dbReference type="InParanoid" id="A0A369K9N7"/>
<dbReference type="EMBL" id="LUEZ02000004">
    <property type="protein sequence ID" value="RDB30628.1"/>
    <property type="molecule type" value="Genomic_DNA"/>
</dbReference>
<gene>
    <name evidence="1" type="ORF">Hypma_005814</name>
</gene>
<dbReference type="Proteomes" id="UP000076154">
    <property type="component" value="Unassembled WGS sequence"/>
</dbReference>
<sequence>MSAPPSTESSPQTVFIPSSYSPMYLHDTPITVPSPSDAGPHLMIPQLIPFTSATSLRGSHVVFPNYLSSYMLIPQTTVISQSAFQVFPYRPEFKAKSGATEQKRITHINTPTSSCSVATKGGESSGEDQRIVSQLVSEYQCVWQACHKAALQIQRHESLHGEILTEQALLKERHALYVAHTLAAQDVLALTNELLANSDFTGEVYVSVPVDEDLDRHIGALRITQQFFQTHIDTASAVLNTVEVDVARLRAEIDSRKLDQGSSAPV</sequence>
<organism evidence="1 2">
    <name type="scientific">Hypsizygus marmoreus</name>
    <name type="common">White beech mushroom</name>
    <name type="synonym">Agaricus marmoreus</name>
    <dbReference type="NCBI Taxonomy" id="39966"/>
    <lineage>
        <taxon>Eukaryota</taxon>
        <taxon>Fungi</taxon>
        <taxon>Dikarya</taxon>
        <taxon>Basidiomycota</taxon>
        <taxon>Agaricomycotina</taxon>
        <taxon>Agaricomycetes</taxon>
        <taxon>Agaricomycetidae</taxon>
        <taxon>Agaricales</taxon>
        <taxon>Tricholomatineae</taxon>
        <taxon>Lyophyllaceae</taxon>
        <taxon>Hypsizygus</taxon>
    </lineage>
</organism>
<proteinExistence type="predicted"/>
<evidence type="ECO:0000313" key="2">
    <source>
        <dbReference type="Proteomes" id="UP000076154"/>
    </source>
</evidence>